<evidence type="ECO:0000256" key="6">
    <source>
        <dbReference type="ARBA" id="ARBA00023002"/>
    </source>
</evidence>
<comment type="cofactor">
    <cofactor evidence="1 9">
        <name>heme</name>
        <dbReference type="ChEBI" id="CHEBI:30413"/>
    </cofactor>
</comment>
<dbReference type="STRING" id="135208.A0A4Y9ZMF8"/>
<dbReference type="InterPro" id="IPR050121">
    <property type="entry name" value="Cytochrome_P450_monoxygenase"/>
</dbReference>
<dbReference type="GO" id="GO:0004497">
    <property type="term" value="F:monooxygenase activity"/>
    <property type="evidence" value="ECO:0007669"/>
    <property type="project" value="UniProtKB-KW"/>
</dbReference>
<dbReference type="SUPFAM" id="SSF48264">
    <property type="entry name" value="Cytochrome P450"/>
    <property type="match status" value="1"/>
</dbReference>
<evidence type="ECO:0000256" key="5">
    <source>
        <dbReference type="ARBA" id="ARBA00022723"/>
    </source>
</evidence>
<sequence>MATATATSPGVPPPRYIVPLDADKYGLDDEESAFFKKEMGITDDEQLKQHIIAVQAEAFSIYPYPCIRRFAFTTLKISRLPAYPNLLKLGKEREGAIFLDIGCCFGNDVHKAIADGYPIQNAIASDLQQGFWDLGHKLFNTTPETFPVPFIPGDIFNPAHLQPAEPFTAASPPPAPAPDLAESTRMDDRDVLSQVPTFLIAGHETTSTGTSWALFALATHPAVQTKLRAELLGHSTENPTMDDLNALPYLDAVVRESLRRYPPVQSTGRIAAEDTVIPLDKAVVGKDGIRRHEIRVSKGDWIGIPIHKLNTSKELWGEDGAEFKPERWLAELPEAVHSIPSIYSNLFSFISGAHACIGYRFAVTEYIQFPLWTSKLDS</sequence>
<evidence type="ECO:0000256" key="7">
    <source>
        <dbReference type="ARBA" id="ARBA00023004"/>
    </source>
</evidence>
<evidence type="ECO:0008006" key="12">
    <source>
        <dbReference type="Google" id="ProtNLM"/>
    </source>
</evidence>
<dbReference type="InterPro" id="IPR001128">
    <property type="entry name" value="Cyt_P450"/>
</dbReference>
<comment type="caution">
    <text evidence="10">The sequence shown here is derived from an EMBL/GenBank/DDBJ whole genome shotgun (WGS) entry which is preliminary data.</text>
</comment>
<dbReference type="GO" id="GO:0016705">
    <property type="term" value="F:oxidoreductase activity, acting on paired donors, with incorporation or reduction of molecular oxygen"/>
    <property type="evidence" value="ECO:0007669"/>
    <property type="project" value="InterPro"/>
</dbReference>
<dbReference type="GO" id="GO:0005506">
    <property type="term" value="F:iron ion binding"/>
    <property type="evidence" value="ECO:0007669"/>
    <property type="project" value="InterPro"/>
</dbReference>
<accession>A0A4Y9ZMF8</accession>
<dbReference type="GO" id="GO:0020037">
    <property type="term" value="F:heme binding"/>
    <property type="evidence" value="ECO:0007669"/>
    <property type="project" value="InterPro"/>
</dbReference>
<keyword evidence="8" id="KW-0503">Monooxygenase</keyword>
<proteinExistence type="inferred from homology"/>
<keyword evidence="6" id="KW-0560">Oxidoreductase</keyword>
<dbReference type="InterPro" id="IPR036396">
    <property type="entry name" value="Cyt_P450_sf"/>
</dbReference>
<comment type="similarity">
    <text evidence="3">Belongs to the cytochrome P450 family.</text>
</comment>
<protein>
    <recommendedName>
        <fullName evidence="12">Cytochrome P450</fullName>
    </recommendedName>
</protein>
<evidence type="ECO:0000256" key="8">
    <source>
        <dbReference type="ARBA" id="ARBA00023033"/>
    </source>
</evidence>
<dbReference type="PRINTS" id="PR00465">
    <property type="entry name" value="EP450IV"/>
</dbReference>
<dbReference type="PRINTS" id="PR00385">
    <property type="entry name" value="P450"/>
</dbReference>
<keyword evidence="7 9" id="KW-0408">Iron</keyword>
<dbReference type="EMBL" id="SFCI01001336">
    <property type="protein sequence ID" value="TFY76056.1"/>
    <property type="molecule type" value="Genomic_DNA"/>
</dbReference>
<organism evidence="10 11">
    <name type="scientific">Hericium alpestre</name>
    <dbReference type="NCBI Taxonomy" id="135208"/>
    <lineage>
        <taxon>Eukaryota</taxon>
        <taxon>Fungi</taxon>
        <taxon>Dikarya</taxon>
        <taxon>Basidiomycota</taxon>
        <taxon>Agaricomycotina</taxon>
        <taxon>Agaricomycetes</taxon>
        <taxon>Russulales</taxon>
        <taxon>Hericiaceae</taxon>
        <taxon>Hericium</taxon>
    </lineage>
</organism>
<gene>
    <name evidence="10" type="ORF">EWM64_g7955</name>
</gene>
<dbReference type="PANTHER" id="PTHR24305">
    <property type="entry name" value="CYTOCHROME P450"/>
    <property type="match status" value="1"/>
</dbReference>
<evidence type="ECO:0000256" key="3">
    <source>
        <dbReference type="ARBA" id="ARBA00010617"/>
    </source>
</evidence>
<evidence type="ECO:0000313" key="10">
    <source>
        <dbReference type="EMBL" id="TFY76056.1"/>
    </source>
</evidence>
<evidence type="ECO:0000256" key="4">
    <source>
        <dbReference type="ARBA" id="ARBA00022617"/>
    </source>
</evidence>
<dbReference type="PANTHER" id="PTHR24305:SF166">
    <property type="entry name" value="CYTOCHROME P450 12A4, MITOCHONDRIAL-RELATED"/>
    <property type="match status" value="1"/>
</dbReference>
<keyword evidence="11" id="KW-1185">Reference proteome</keyword>
<name>A0A4Y9ZMF8_9AGAM</name>
<dbReference type="Gene3D" id="1.10.630.10">
    <property type="entry name" value="Cytochrome P450"/>
    <property type="match status" value="1"/>
</dbReference>
<feature type="binding site" description="axial binding residue" evidence="9">
    <location>
        <position position="356"/>
    </location>
    <ligand>
        <name>heme</name>
        <dbReference type="ChEBI" id="CHEBI:30413"/>
    </ligand>
    <ligandPart>
        <name>Fe</name>
        <dbReference type="ChEBI" id="CHEBI:18248"/>
    </ligandPart>
</feature>
<evidence type="ECO:0000256" key="1">
    <source>
        <dbReference type="ARBA" id="ARBA00001971"/>
    </source>
</evidence>
<dbReference type="AlphaFoldDB" id="A0A4Y9ZMF8"/>
<evidence type="ECO:0000256" key="2">
    <source>
        <dbReference type="ARBA" id="ARBA00005179"/>
    </source>
</evidence>
<dbReference type="InterPro" id="IPR002403">
    <property type="entry name" value="Cyt_P450_E_grp-IV"/>
</dbReference>
<dbReference type="OrthoDB" id="1470350at2759"/>
<keyword evidence="5 9" id="KW-0479">Metal-binding</keyword>
<dbReference type="Proteomes" id="UP000298061">
    <property type="component" value="Unassembled WGS sequence"/>
</dbReference>
<comment type="pathway">
    <text evidence="2">Secondary metabolite biosynthesis.</text>
</comment>
<evidence type="ECO:0000313" key="11">
    <source>
        <dbReference type="Proteomes" id="UP000298061"/>
    </source>
</evidence>
<reference evidence="10 11" key="1">
    <citation type="submission" date="2019-02" db="EMBL/GenBank/DDBJ databases">
        <title>Genome sequencing of the rare red list fungi Hericium alpestre (H. flagellum).</title>
        <authorList>
            <person name="Buettner E."/>
            <person name="Kellner H."/>
        </authorList>
    </citation>
    <scope>NUCLEOTIDE SEQUENCE [LARGE SCALE GENOMIC DNA]</scope>
    <source>
        <strain evidence="10 11">DSM 108284</strain>
    </source>
</reference>
<dbReference type="Pfam" id="PF00067">
    <property type="entry name" value="p450"/>
    <property type="match status" value="1"/>
</dbReference>
<evidence type="ECO:0000256" key="9">
    <source>
        <dbReference type="PIRSR" id="PIRSR602403-1"/>
    </source>
</evidence>
<keyword evidence="4 9" id="KW-0349">Heme</keyword>